<keyword evidence="1" id="KW-0677">Repeat</keyword>
<organism evidence="3 4">
    <name type="scientific">Coccomyxa viridis</name>
    <dbReference type="NCBI Taxonomy" id="1274662"/>
    <lineage>
        <taxon>Eukaryota</taxon>
        <taxon>Viridiplantae</taxon>
        <taxon>Chlorophyta</taxon>
        <taxon>core chlorophytes</taxon>
        <taxon>Trebouxiophyceae</taxon>
        <taxon>Trebouxiophyceae incertae sedis</taxon>
        <taxon>Coccomyxaceae</taxon>
        <taxon>Coccomyxa</taxon>
    </lineage>
</organism>
<evidence type="ECO:0000313" key="4">
    <source>
        <dbReference type="Proteomes" id="UP001314263"/>
    </source>
</evidence>
<sequence>MQRLWRYRQLGSRACLLQSDVAASQMGFAHGQEEISSLAASIHTSVTSAAAGPELDWSSDAAFGAGIPPSPSRQTGGDGQFGQGGQAQRYPSRGRTGQSARPPGHLRNMFDYQRLANDVAAARKTFLIRDVMDEMLLNGLAPDRVFLELSIMHCMRSSRIGDCFFYYNEMKRRGMQPSSKLQGLLISVLSREGHLQAAVEAFEEMSKDAGPDAFELQLAMVNAYGEDGKVQECYDQVKKMLAMHPNIAALVTWGYNALLKAYRKAQNASQIPDYPQKVLAAMKEGQEAQRRLEPNADPWPLPSFALFALQKNGCHKECLELFESLPPEAKLHSDSWAYVHMVMSYIKDAMGIMRWPKSEKAVKQRIQEIYLAEMREKALQEGHEAEAPTLDSDSDPHSHPDSEPEEDGQLPSPLDGPASRMDDAYHMRLPKWVPREHYSRLRFKVLAECASMESWEKALALHAEMNSHGLELPPSELIEFIEAALQMECMGFQGSSNVALDLLKRFSRDQNEHLGGWQKRFINPNIGSQLLRFAVQRSVGTLQVAHKLWDLLLEQRSKASRISMRSYLIAMQRRDPDPVRMPQVLEYGRQWHQFSAQPLKHKGQHNKTEKGQEVDDEDHIE</sequence>
<feature type="region of interest" description="Disordered" evidence="2">
    <location>
        <begin position="61"/>
        <end position="106"/>
    </location>
</feature>
<reference evidence="3 4" key="1">
    <citation type="submission" date="2023-10" db="EMBL/GenBank/DDBJ databases">
        <authorList>
            <person name="Maclean D."/>
            <person name="Macfadyen A."/>
        </authorList>
    </citation>
    <scope>NUCLEOTIDE SEQUENCE [LARGE SCALE GENOMIC DNA]</scope>
</reference>
<comment type="caution">
    <text evidence="3">The sequence shown here is derived from an EMBL/GenBank/DDBJ whole genome shotgun (WGS) entry which is preliminary data.</text>
</comment>
<gene>
    <name evidence="3" type="ORF">CVIRNUC_010960</name>
</gene>
<dbReference type="Proteomes" id="UP001314263">
    <property type="component" value="Unassembled WGS sequence"/>
</dbReference>
<evidence type="ECO:0000256" key="1">
    <source>
        <dbReference type="ARBA" id="ARBA00022737"/>
    </source>
</evidence>
<protein>
    <recommendedName>
        <fullName evidence="5">Pentatricopeptide repeat-containing protein</fullName>
    </recommendedName>
</protein>
<dbReference type="AlphaFoldDB" id="A0AAV1INV6"/>
<dbReference type="InterPro" id="IPR002885">
    <property type="entry name" value="PPR_rpt"/>
</dbReference>
<feature type="compositionally biased region" description="Gly residues" evidence="2">
    <location>
        <begin position="76"/>
        <end position="85"/>
    </location>
</feature>
<dbReference type="Gene3D" id="1.25.40.10">
    <property type="entry name" value="Tetratricopeptide repeat domain"/>
    <property type="match status" value="1"/>
</dbReference>
<dbReference type="InterPro" id="IPR011990">
    <property type="entry name" value="TPR-like_helical_dom_sf"/>
</dbReference>
<evidence type="ECO:0000256" key="2">
    <source>
        <dbReference type="SAM" id="MobiDB-lite"/>
    </source>
</evidence>
<evidence type="ECO:0008006" key="5">
    <source>
        <dbReference type="Google" id="ProtNLM"/>
    </source>
</evidence>
<accession>A0AAV1INV6</accession>
<keyword evidence="4" id="KW-1185">Reference proteome</keyword>
<proteinExistence type="predicted"/>
<dbReference type="GO" id="GO:0005739">
    <property type="term" value="C:mitochondrion"/>
    <property type="evidence" value="ECO:0007669"/>
    <property type="project" value="TreeGrafter"/>
</dbReference>
<dbReference type="PANTHER" id="PTHR47801">
    <property type="entry name" value="OS05G0145600 PROTEIN"/>
    <property type="match status" value="1"/>
</dbReference>
<feature type="region of interest" description="Disordered" evidence="2">
    <location>
        <begin position="596"/>
        <end position="621"/>
    </location>
</feature>
<dbReference type="PANTHER" id="PTHR47801:SF1">
    <property type="entry name" value="OS05G0145600 PROTEIN"/>
    <property type="match status" value="1"/>
</dbReference>
<dbReference type="Pfam" id="PF01535">
    <property type="entry name" value="PPR"/>
    <property type="match status" value="2"/>
</dbReference>
<evidence type="ECO:0000313" key="3">
    <source>
        <dbReference type="EMBL" id="CAK0787738.1"/>
    </source>
</evidence>
<feature type="region of interest" description="Disordered" evidence="2">
    <location>
        <begin position="380"/>
        <end position="420"/>
    </location>
</feature>
<name>A0AAV1INV6_9CHLO</name>
<dbReference type="EMBL" id="CAUYUE010000018">
    <property type="protein sequence ID" value="CAK0787738.1"/>
    <property type="molecule type" value="Genomic_DNA"/>
</dbReference>